<gene>
    <name evidence="2" type="ORF">KL771_22695</name>
</gene>
<dbReference type="Proteomes" id="UP000766595">
    <property type="component" value="Unassembled WGS sequence"/>
</dbReference>
<sequence>MVDDRNDRDGRPAARAGEGLERSAPGARAVESFLAEAARLAPRAGAGRLVFSLDATMSRQPTWDRAAELQAGMFEEAVGQGGLLVSLVYFRGLGECRSSRFVGDAAALKRLMSGIECRSGFTQIGRVLGHAAATAREAPLAALVHVGDAAEEEIDGLAGRAGDLALLGVKAFMFQEGDDPAAAKAFAEIARLTGGAHCRFDAGSAGRLASLLRAVAAYASGGYPALARAAERGGEGARLLVGSLGRDRGAS</sequence>
<evidence type="ECO:0000256" key="1">
    <source>
        <dbReference type="SAM" id="MobiDB-lite"/>
    </source>
</evidence>
<dbReference type="AlphaFoldDB" id="A0A947DCK0"/>
<keyword evidence="3" id="KW-1185">Reference proteome</keyword>
<protein>
    <submittedName>
        <fullName evidence="2">VWA domain-containing protein</fullName>
    </submittedName>
</protein>
<proteinExistence type="predicted"/>
<dbReference type="InterPro" id="IPR036465">
    <property type="entry name" value="vWFA_dom_sf"/>
</dbReference>
<dbReference type="RefSeq" id="WP_261970801.1">
    <property type="nucleotide sequence ID" value="NZ_JAHHZF010000012.1"/>
</dbReference>
<evidence type="ECO:0000313" key="2">
    <source>
        <dbReference type="EMBL" id="MBT9292289.1"/>
    </source>
</evidence>
<feature type="compositionally biased region" description="Basic and acidic residues" evidence="1">
    <location>
        <begin position="1"/>
        <end position="12"/>
    </location>
</feature>
<feature type="region of interest" description="Disordered" evidence="1">
    <location>
        <begin position="1"/>
        <end position="23"/>
    </location>
</feature>
<comment type="caution">
    <text evidence="2">The sequence shown here is derived from an EMBL/GenBank/DDBJ whole genome shotgun (WGS) entry which is preliminary data.</text>
</comment>
<name>A0A947DCK0_9HYPH</name>
<evidence type="ECO:0000313" key="3">
    <source>
        <dbReference type="Proteomes" id="UP000766595"/>
    </source>
</evidence>
<dbReference type="EMBL" id="JAHHZF010000012">
    <property type="protein sequence ID" value="MBT9292289.1"/>
    <property type="molecule type" value="Genomic_DNA"/>
</dbReference>
<accession>A0A947DCK0</accession>
<organism evidence="2 3">
    <name type="scientific">Prosthecodimorpha staleyi</name>
    <dbReference type="NCBI Taxonomy" id="2840188"/>
    <lineage>
        <taxon>Bacteria</taxon>
        <taxon>Pseudomonadati</taxon>
        <taxon>Pseudomonadota</taxon>
        <taxon>Alphaproteobacteria</taxon>
        <taxon>Hyphomicrobiales</taxon>
        <taxon>Ancalomicrobiaceae</taxon>
        <taxon>Prosthecodimorpha</taxon>
    </lineage>
</organism>
<reference evidence="2 3" key="1">
    <citation type="submission" date="2021-06" db="EMBL/GenBank/DDBJ databases">
        <authorList>
            <person name="Grouzdev D.S."/>
            <person name="Koziaeva V."/>
        </authorList>
    </citation>
    <scope>NUCLEOTIDE SEQUENCE [LARGE SCALE GENOMIC DNA]</scope>
    <source>
        <strain evidence="2 3">22</strain>
    </source>
</reference>
<dbReference type="SUPFAM" id="SSF53300">
    <property type="entry name" value="vWA-like"/>
    <property type="match status" value="1"/>
</dbReference>